<proteinExistence type="predicted"/>
<dbReference type="GO" id="GO:0003676">
    <property type="term" value="F:nucleic acid binding"/>
    <property type="evidence" value="ECO:0007669"/>
    <property type="project" value="InterPro"/>
</dbReference>
<sequence length="306" mass="34256">MVPHVPLNPQAPAFVPAYQNTWPYTAIPTAPPPPPLPPTEPPCQQGEFLSLPPNFSLYLPTVPLPLSDGTNNTFLSSPPEPFVVVNEEVAVADSLKQQRQLQFNHHGFMNIRVGPRRSYRQQHQARVLRDDLVKFLENHCMVENSKVEQGFEKTDVLAFDFVYLPIDFKTGFNKGYAFVNFTTSKAAWKFNITASNSKWEMIMLCFSTISMHGWVELATSLSMGLGGGVHPFVDMAKDQSSSILDAGFVACSNYNIMVTIKKIKNIYFSVVSFSRIFDVLILVWTVPERGCIYVNAKVKGCSVVLE</sequence>
<gene>
    <name evidence="2" type="ORF">Ahy_A03g016338</name>
</gene>
<feature type="domain" description="Mei2-like C-terminal RNA recognition motif" evidence="1">
    <location>
        <begin position="157"/>
        <end position="201"/>
    </location>
</feature>
<reference evidence="2 3" key="1">
    <citation type="submission" date="2019-01" db="EMBL/GenBank/DDBJ databases">
        <title>Sequencing of cultivated peanut Arachis hypogaea provides insights into genome evolution and oil improvement.</title>
        <authorList>
            <person name="Chen X."/>
        </authorList>
    </citation>
    <scope>NUCLEOTIDE SEQUENCE [LARGE SCALE GENOMIC DNA]</scope>
    <source>
        <strain evidence="3">cv. Fuhuasheng</strain>
        <tissue evidence="2">Leaves</tissue>
    </source>
</reference>
<dbReference type="SUPFAM" id="SSF54928">
    <property type="entry name" value="RNA-binding domain, RBD"/>
    <property type="match status" value="1"/>
</dbReference>
<protein>
    <recommendedName>
        <fullName evidence="1">Mei2-like C-terminal RNA recognition motif domain-containing protein</fullName>
    </recommendedName>
</protein>
<dbReference type="InterPro" id="IPR035979">
    <property type="entry name" value="RBD_domain_sf"/>
</dbReference>
<name>A0A445E2X3_ARAHY</name>
<dbReference type="STRING" id="3818.A0A445E2X3"/>
<evidence type="ECO:0000259" key="1">
    <source>
        <dbReference type="Pfam" id="PF04059"/>
    </source>
</evidence>
<organism evidence="2 3">
    <name type="scientific">Arachis hypogaea</name>
    <name type="common">Peanut</name>
    <dbReference type="NCBI Taxonomy" id="3818"/>
    <lineage>
        <taxon>Eukaryota</taxon>
        <taxon>Viridiplantae</taxon>
        <taxon>Streptophyta</taxon>
        <taxon>Embryophyta</taxon>
        <taxon>Tracheophyta</taxon>
        <taxon>Spermatophyta</taxon>
        <taxon>Magnoliopsida</taxon>
        <taxon>eudicotyledons</taxon>
        <taxon>Gunneridae</taxon>
        <taxon>Pentapetalae</taxon>
        <taxon>rosids</taxon>
        <taxon>fabids</taxon>
        <taxon>Fabales</taxon>
        <taxon>Fabaceae</taxon>
        <taxon>Papilionoideae</taxon>
        <taxon>50 kb inversion clade</taxon>
        <taxon>dalbergioids sensu lato</taxon>
        <taxon>Dalbergieae</taxon>
        <taxon>Pterocarpus clade</taxon>
        <taxon>Arachis</taxon>
    </lineage>
</organism>
<dbReference type="EMBL" id="SDMP01000003">
    <property type="protein sequence ID" value="RYR69788.1"/>
    <property type="molecule type" value="Genomic_DNA"/>
</dbReference>
<comment type="caution">
    <text evidence="2">The sequence shown here is derived from an EMBL/GenBank/DDBJ whole genome shotgun (WGS) entry which is preliminary data.</text>
</comment>
<dbReference type="Pfam" id="PF04059">
    <property type="entry name" value="RRM_2"/>
    <property type="match status" value="1"/>
</dbReference>
<evidence type="ECO:0000313" key="2">
    <source>
        <dbReference type="EMBL" id="RYR69788.1"/>
    </source>
</evidence>
<dbReference type="AlphaFoldDB" id="A0A445E2X3"/>
<dbReference type="InterPro" id="IPR007201">
    <property type="entry name" value="Mei2-like_Rrm_C"/>
</dbReference>
<keyword evidence="3" id="KW-1185">Reference proteome</keyword>
<dbReference type="Proteomes" id="UP000289738">
    <property type="component" value="Chromosome A03"/>
</dbReference>
<accession>A0A445E2X3</accession>
<evidence type="ECO:0000313" key="3">
    <source>
        <dbReference type="Proteomes" id="UP000289738"/>
    </source>
</evidence>